<dbReference type="OrthoDB" id="603047at2759"/>
<keyword evidence="2" id="KW-1185">Reference proteome</keyword>
<dbReference type="PANTHER" id="PTHR34808:SF2">
    <property type="entry name" value="EXPRESSED PROTEIN"/>
    <property type="match status" value="1"/>
</dbReference>
<dbReference type="EMBL" id="CM017873">
    <property type="protein sequence ID" value="KAG1331207.1"/>
    <property type="molecule type" value="Genomic_DNA"/>
</dbReference>
<gene>
    <name evidence="1" type="ORF">COCNU_02G011750</name>
</gene>
<dbReference type="PANTHER" id="PTHR34808">
    <property type="entry name" value="EXPRESSED PROTEIN"/>
    <property type="match status" value="1"/>
</dbReference>
<sequence>MKRTGEANNMKKTSPRLKIERKSSIENEPLTLTLDQLQYAREEALWVLGTKTMEEALNIFTEGLKPVLRARDDMDLDDHAEMMDCLEMELPNLTLLKRERVSAPF</sequence>
<evidence type="ECO:0000313" key="1">
    <source>
        <dbReference type="EMBL" id="KAG1331207.1"/>
    </source>
</evidence>
<reference evidence="1" key="2">
    <citation type="submission" date="2019-07" db="EMBL/GenBank/DDBJ databases">
        <authorList>
            <person name="Yang Y."/>
            <person name="Bocs S."/>
            <person name="Baudouin L."/>
        </authorList>
    </citation>
    <scope>NUCLEOTIDE SEQUENCE</scope>
    <source>
        <tissue evidence="1">Spear leaf of Hainan Tall coconut</tissue>
    </source>
</reference>
<comment type="caution">
    <text evidence="1">The sequence shown here is derived from an EMBL/GenBank/DDBJ whole genome shotgun (WGS) entry which is preliminary data.</text>
</comment>
<proteinExistence type="predicted"/>
<accession>A0A8K0MX82</accession>
<dbReference type="Proteomes" id="UP000797356">
    <property type="component" value="Chromosome 2"/>
</dbReference>
<dbReference type="AlphaFoldDB" id="A0A8K0MX82"/>
<reference evidence="1" key="1">
    <citation type="journal article" date="2017" name="Gigascience">
        <title>The genome draft of coconut (Cocos nucifera).</title>
        <authorList>
            <person name="Xiao Y."/>
            <person name="Xu P."/>
            <person name="Fan H."/>
            <person name="Baudouin L."/>
            <person name="Xia W."/>
            <person name="Bocs S."/>
            <person name="Xu J."/>
            <person name="Li Q."/>
            <person name="Guo A."/>
            <person name="Zhou L."/>
            <person name="Li J."/>
            <person name="Wu Y."/>
            <person name="Ma Z."/>
            <person name="Armero A."/>
            <person name="Issali A.E."/>
            <person name="Liu N."/>
            <person name="Peng M."/>
            <person name="Yang Y."/>
        </authorList>
    </citation>
    <scope>NUCLEOTIDE SEQUENCE</scope>
    <source>
        <tissue evidence="1">Spear leaf of Hainan Tall coconut</tissue>
    </source>
</reference>
<organism evidence="1 2">
    <name type="scientific">Cocos nucifera</name>
    <name type="common">Coconut palm</name>
    <dbReference type="NCBI Taxonomy" id="13894"/>
    <lineage>
        <taxon>Eukaryota</taxon>
        <taxon>Viridiplantae</taxon>
        <taxon>Streptophyta</taxon>
        <taxon>Embryophyta</taxon>
        <taxon>Tracheophyta</taxon>
        <taxon>Spermatophyta</taxon>
        <taxon>Magnoliopsida</taxon>
        <taxon>Liliopsida</taxon>
        <taxon>Arecaceae</taxon>
        <taxon>Arecoideae</taxon>
        <taxon>Cocoseae</taxon>
        <taxon>Attaleinae</taxon>
        <taxon>Cocos</taxon>
    </lineage>
</organism>
<name>A0A8K0MX82_COCNU</name>
<protein>
    <submittedName>
        <fullName evidence="1">Uncharacterized protein</fullName>
    </submittedName>
</protein>
<evidence type="ECO:0000313" key="2">
    <source>
        <dbReference type="Proteomes" id="UP000797356"/>
    </source>
</evidence>